<reference evidence="1 2" key="1">
    <citation type="journal article" date="2022" name="bioRxiv">
        <title>The genome of the oomycete Peronosclerospora sorghi, a cosmopolitan pathogen of maize and sorghum, is inflated with dispersed pseudogenes.</title>
        <authorList>
            <person name="Fletcher K."/>
            <person name="Martin F."/>
            <person name="Isakeit T."/>
            <person name="Cavanaugh K."/>
            <person name="Magill C."/>
            <person name="Michelmore R."/>
        </authorList>
    </citation>
    <scope>NUCLEOTIDE SEQUENCE [LARGE SCALE GENOMIC DNA]</scope>
    <source>
        <strain evidence="1">P6</strain>
    </source>
</reference>
<comment type="caution">
    <text evidence="1">The sequence shown here is derived from an EMBL/GenBank/DDBJ whole genome shotgun (WGS) entry which is preliminary data.</text>
</comment>
<organism evidence="1 2">
    <name type="scientific">Peronosclerospora sorghi</name>
    <dbReference type="NCBI Taxonomy" id="230839"/>
    <lineage>
        <taxon>Eukaryota</taxon>
        <taxon>Sar</taxon>
        <taxon>Stramenopiles</taxon>
        <taxon>Oomycota</taxon>
        <taxon>Peronosporomycetes</taxon>
        <taxon>Peronosporales</taxon>
        <taxon>Peronosporaceae</taxon>
        <taxon>Peronosclerospora</taxon>
    </lineage>
</organism>
<name>A0ACC0W1A4_9STRA</name>
<keyword evidence="2" id="KW-1185">Reference proteome</keyword>
<dbReference type="Proteomes" id="UP001163321">
    <property type="component" value="Chromosome 5"/>
</dbReference>
<sequence>MFEVQVVRQWGSTGARRPLQALRRRFALTMDDRHLKLYVGSPSSTSSAVLTISSKRIKSVRVRGRLVRVVVDPGDALTVRFQDPNEALRAAESMMDTWGVDPLVEQSERSSSPSEEPNVGMAFLAQHYVNDPKFRHLVHAIHDHIDATVAKLEQCYEASV</sequence>
<proteinExistence type="predicted"/>
<evidence type="ECO:0000313" key="2">
    <source>
        <dbReference type="Proteomes" id="UP001163321"/>
    </source>
</evidence>
<accession>A0ACC0W1A4</accession>
<dbReference type="EMBL" id="CM047584">
    <property type="protein sequence ID" value="KAI9911761.1"/>
    <property type="molecule type" value="Genomic_DNA"/>
</dbReference>
<gene>
    <name evidence="1" type="ORF">PsorP6_009345</name>
</gene>
<evidence type="ECO:0000313" key="1">
    <source>
        <dbReference type="EMBL" id="KAI9911761.1"/>
    </source>
</evidence>
<protein>
    <submittedName>
        <fullName evidence="1">Uncharacterized protein</fullName>
    </submittedName>
</protein>